<reference evidence="11" key="2">
    <citation type="submission" date="2023-06" db="EMBL/GenBank/DDBJ databases">
        <authorList>
            <person name="Ma L."/>
            <person name="Liu K.-W."/>
            <person name="Li Z."/>
            <person name="Hsiao Y.-Y."/>
            <person name="Qi Y."/>
            <person name="Fu T."/>
            <person name="Tang G."/>
            <person name="Zhang D."/>
            <person name="Sun W.-H."/>
            <person name="Liu D.-K."/>
            <person name="Li Y."/>
            <person name="Chen G.-Z."/>
            <person name="Liu X.-D."/>
            <person name="Liao X.-Y."/>
            <person name="Jiang Y.-T."/>
            <person name="Yu X."/>
            <person name="Hao Y."/>
            <person name="Huang J."/>
            <person name="Zhao X.-W."/>
            <person name="Ke S."/>
            <person name="Chen Y.-Y."/>
            <person name="Wu W.-L."/>
            <person name="Hsu J.-L."/>
            <person name="Lin Y.-F."/>
            <person name="Huang M.-D."/>
            <person name="Li C.-Y."/>
            <person name="Huang L."/>
            <person name="Wang Z.-W."/>
            <person name="Zhao X."/>
            <person name="Zhong W.-Y."/>
            <person name="Peng D.-H."/>
            <person name="Ahmad S."/>
            <person name="Lan S."/>
            <person name="Zhang J.-S."/>
            <person name="Tsai W.-C."/>
            <person name="Van De Peer Y."/>
            <person name="Liu Z.-J."/>
        </authorList>
    </citation>
    <scope>NUCLEOTIDE SEQUENCE</scope>
    <source>
        <strain evidence="11">SCP</strain>
        <tissue evidence="11">Leaves</tissue>
    </source>
</reference>
<keyword evidence="4" id="KW-0547">Nucleotide-binding</keyword>
<evidence type="ECO:0000256" key="1">
    <source>
        <dbReference type="ARBA" id="ARBA00004141"/>
    </source>
</evidence>
<dbReference type="GO" id="GO:0016020">
    <property type="term" value="C:membrane"/>
    <property type="evidence" value="ECO:0007669"/>
    <property type="project" value="UniProtKB-SubCell"/>
</dbReference>
<comment type="subcellular location">
    <subcellularLocation>
        <location evidence="1">Membrane</location>
        <topology evidence="1">Multi-pass membrane protein</topology>
    </subcellularLocation>
</comment>
<dbReference type="InterPro" id="IPR003439">
    <property type="entry name" value="ABC_transporter-like_ATP-bd"/>
</dbReference>
<dbReference type="GO" id="GO:0005524">
    <property type="term" value="F:ATP binding"/>
    <property type="evidence" value="ECO:0007669"/>
    <property type="project" value="UniProtKB-KW"/>
</dbReference>
<organism evidence="11 12">
    <name type="scientific">Acorus gramineus</name>
    <name type="common">Dwarf sweet flag</name>
    <dbReference type="NCBI Taxonomy" id="55184"/>
    <lineage>
        <taxon>Eukaryota</taxon>
        <taxon>Viridiplantae</taxon>
        <taxon>Streptophyta</taxon>
        <taxon>Embryophyta</taxon>
        <taxon>Tracheophyta</taxon>
        <taxon>Spermatophyta</taxon>
        <taxon>Magnoliopsida</taxon>
        <taxon>Liliopsida</taxon>
        <taxon>Acoraceae</taxon>
        <taxon>Acorus</taxon>
    </lineage>
</organism>
<dbReference type="GO" id="GO:0140359">
    <property type="term" value="F:ABC-type transporter activity"/>
    <property type="evidence" value="ECO:0007669"/>
    <property type="project" value="InterPro"/>
</dbReference>
<feature type="transmembrane region" description="Helical" evidence="9">
    <location>
        <begin position="510"/>
        <end position="534"/>
    </location>
</feature>
<evidence type="ECO:0000256" key="7">
    <source>
        <dbReference type="ARBA" id="ARBA00023136"/>
    </source>
</evidence>
<evidence type="ECO:0000313" key="11">
    <source>
        <dbReference type="EMBL" id="KAK1278391.1"/>
    </source>
</evidence>
<dbReference type="InterPro" id="IPR013525">
    <property type="entry name" value="ABC2_TM"/>
</dbReference>
<evidence type="ECO:0000313" key="12">
    <source>
        <dbReference type="Proteomes" id="UP001179952"/>
    </source>
</evidence>
<dbReference type="EMBL" id="JAUJYN010000002">
    <property type="protein sequence ID" value="KAK1278391.1"/>
    <property type="molecule type" value="Genomic_DNA"/>
</dbReference>
<dbReference type="PANTHER" id="PTHR48041">
    <property type="entry name" value="ABC TRANSPORTER G FAMILY MEMBER 28"/>
    <property type="match status" value="1"/>
</dbReference>
<keyword evidence="12" id="KW-1185">Reference proteome</keyword>
<dbReference type="SMART" id="SM00382">
    <property type="entry name" value="AAA"/>
    <property type="match status" value="1"/>
</dbReference>
<dbReference type="PROSITE" id="PS50893">
    <property type="entry name" value="ABC_TRANSPORTER_2"/>
    <property type="match status" value="1"/>
</dbReference>
<gene>
    <name evidence="11" type="ORF">QJS04_geneDACA016574</name>
</gene>
<dbReference type="InterPro" id="IPR017871">
    <property type="entry name" value="ABC_transporter-like_CS"/>
</dbReference>
<feature type="transmembrane region" description="Helical" evidence="9">
    <location>
        <begin position="631"/>
        <end position="653"/>
    </location>
</feature>
<dbReference type="Proteomes" id="UP001179952">
    <property type="component" value="Unassembled WGS sequence"/>
</dbReference>
<evidence type="ECO:0000256" key="2">
    <source>
        <dbReference type="ARBA" id="ARBA00022448"/>
    </source>
</evidence>
<evidence type="ECO:0000256" key="4">
    <source>
        <dbReference type="ARBA" id="ARBA00022741"/>
    </source>
</evidence>
<keyword evidence="6 9" id="KW-1133">Transmembrane helix</keyword>
<sequence length="661" mass="73388">MASTTSIVVPPSTTSPLPPKNNITIINNHHHLHPTHHDLPISMHEDLLYSTTSNSTPTSSSSPSLSPPTTMHPPPHSYKLTIRDLSYSILSFKILTSVSFSANPSEILAIVGPSGAGKSTLLRSIAGRADNKNLSFRSISINSHPIKTPTQLRRLCGFVPQEDNLLPLLTVKETLMYAAEFALKDTRAREKEERVAALMRELGLSHIANSFIGDADDESSGKISGGERKRVSIGIDVMCDPPVLLLDEPTSGLDSSSAFQVIELLATMARVRRQTVVVTIHQPSYRILRHLSSFVLLSRGSVAHHGTLGSLEYALSRSGFRVPPRVNALEFAMEIVGRLKKDDNNNEGWVEQEEEGDDIEESIFIQEIEETQNPSPRFASRLTEVTTLCSRFWKIIYRTKQLFLARTAQAIVGGFGLGSVYINVKHSENAVAERLGFFAFSLSFLLSSTVEALPIFLQERRVLMREASRGAYRLSSYVVANALVFAPFLLVVALLFSVPVYWLVGLNPTVSAFAYFVGVVWIIVMMASSLVLFLSAISPDFIVGNSLICTFLGAFFLFSGYFIPKESIPNYWVFMYYASMYKYPLDAMIVNEYWSKRSKCFKWGGGGGAGECVVTGRDVLIDRGLDYDIRWLNVGIMLGFFVFYRVLCWGVLVRKASKTML</sequence>
<reference evidence="11" key="1">
    <citation type="journal article" date="2023" name="Nat. Commun.">
        <title>Diploid and tetraploid genomes of Acorus and the evolution of monocots.</title>
        <authorList>
            <person name="Ma L."/>
            <person name="Liu K.W."/>
            <person name="Li Z."/>
            <person name="Hsiao Y.Y."/>
            <person name="Qi Y."/>
            <person name="Fu T."/>
            <person name="Tang G.D."/>
            <person name="Zhang D."/>
            <person name="Sun W.H."/>
            <person name="Liu D.K."/>
            <person name="Li Y."/>
            <person name="Chen G.Z."/>
            <person name="Liu X.D."/>
            <person name="Liao X.Y."/>
            <person name="Jiang Y.T."/>
            <person name="Yu X."/>
            <person name="Hao Y."/>
            <person name="Huang J."/>
            <person name="Zhao X.W."/>
            <person name="Ke S."/>
            <person name="Chen Y.Y."/>
            <person name="Wu W.L."/>
            <person name="Hsu J.L."/>
            <person name="Lin Y.F."/>
            <person name="Huang M.D."/>
            <person name="Li C.Y."/>
            <person name="Huang L."/>
            <person name="Wang Z.W."/>
            <person name="Zhao X."/>
            <person name="Zhong W.Y."/>
            <person name="Peng D.H."/>
            <person name="Ahmad S."/>
            <person name="Lan S."/>
            <person name="Zhang J.S."/>
            <person name="Tsai W.C."/>
            <person name="Van de Peer Y."/>
            <person name="Liu Z.J."/>
        </authorList>
    </citation>
    <scope>NUCLEOTIDE SEQUENCE</scope>
    <source>
        <strain evidence="11">SCP</strain>
    </source>
</reference>
<dbReference type="InterPro" id="IPR003593">
    <property type="entry name" value="AAA+_ATPase"/>
</dbReference>
<dbReference type="InterPro" id="IPR027417">
    <property type="entry name" value="P-loop_NTPase"/>
</dbReference>
<dbReference type="PANTHER" id="PTHR48041:SF51">
    <property type="entry name" value="ABC TRANSPORTER G FAMILY MEMBER 23"/>
    <property type="match status" value="1"/>
</dbReference>
<dbReference type="PROSITE" id="PS00211">
    <property type="entry name" value="ABC_TRANSPORTER_1"/>
    <property type="match status" value="1"/>
</dbReference>
<comment type="caution">
    <text evidence="11">The sequence shown here is derived from an EMBL/GenBank/DDBJ whole genome shotgun (WGS) entry which is preliminary data.</text>
</comment>
<dbReference type="GO" id="GO:0016887">
    <property type="term" value="F:ATP hydrolysis activity"/>
    <property type="evidence" value="ECO:0007669"/>
    <property type="project" value="InterPro"/>
</dbReference>
<feature type="transmembrane region" description="Helical" evidence="9">
    <location>
        <begin position="541"/>
        <end position="563"/>
    </location>
</feature>
<feature type="transmembrane region" description="Helical" evidence="9">
    <location>
        <begin position="403"/>
        <end position="424"/>
    </location>
</feature>
<keyword evidence="2" id="KW-0813">Transport</keyword>
<evidence type="ECO:0000259" key="10">
    <source>
        <dbReference type="PROSITE" id="PS50893"/>
    </source>
</evidence>
<evidence type="ECO:0000256" key="5">
    <source>
        <dbReference type="ARBA" id="ARBA00022840"/>
    </source>
</evidence>
<dbReference type="Pfam" id="PF00005">
    <property type="entry name" value="ABC_tran"/>
    <property type="match status" value="1"/>
</dbReference>
<proteinExistence type="predicted"/>
<feature type="region of interest" description="Disordered" evidence="8">
    <location>
        <begin position="1"/>
        <end position="21"/>
    </location>
</feature>
<dbReference type="InterPro" id="IPR050352">
    <property type="entry name" value="ABCG_transporters"/>
</dbReference>
<keyword evidence="7 9" id="KW-0472">Membrane</keyword>
<evidence type="ECO:0000256" key="8">
    <source>
        <dbReference type="SAM" id="MobiDB-lite"/>
    </source>
</evidence>
<accession>A0AAV9BQ09</accession>
<feature type="domain" description="ABC transporter" evidence="10">
    <location>
        <begin position="80"/>
        <end position="324"/>
    </location>
</feature>
<keyword evidence="5" id="KW-0067">ATP-binding</keyword>
<dbReference type="Gene3D" id="3.40.50.300">
    <property type="entry name" value="P-loop containing nucleotide triphosphate hydrolases"/>
    <property type="match status" value="1"/>
</dbReference>
<feature type="region of interest" description="Disordered" evidence="8">
    <location>
        <begin position="50"/>
        <end position="75"/>
    </location>
</feature>
<dbReference type="SUPFAM" id="SSF52540">
    <property type="entry name" value="P-loop containing nucleoside triphosphate hydrolases"/>
    <property type="match status" value="1"/>
</dbReference>
<name>A0AAV9BQ09_ACOGR</name>
<feature type="transmembrane region" description="Helical" evidence="9">
    <location>
        <begin position="478"/>
        <end position="504"/>
    </location>
</feature>
<evidence type="ECO:0000256" key="3">
    <source>
        <dbReference type="ARBA" id="ARBA00022692"/>
    </source>
</evidence>
<feature type="transmembrane region" description="Helical" evidence="9">
    <location>
        <begin position="436"/>
        <end position="457"/>
    </location>
</feature>
<dbReference type="AlphaFoldDB" id="A0AAV9BQ09"/>
<evidence type="ECO:0000256" key="9">
    <source>
        <dbReference type="SAM" id="Phobius"/>
    </source>
</evidence>
<protein>
    <submittedName>
        <fullName evidence="11">ABC transporter G family member 23</fullName>
    </submittedName>
</protein>
<evidence type="ECO:0000256" key="6">
    <source>
        <dbReference type="ARBA" id="ARBA00022989"/>
    </source>
</evidence>
<keyword evidence="3 9" id="KW-0812">Transmembrane</keyword>
<dbReference type="Pfam" id="PF01061">
    <property type="entry name" value="ABC2_membrane"/>
    <property type="match status" value="1"/>
</dbReference>
<feature type="compositionally biased region" description="Low complexity" evidence="8">
    <location>
        <begin position="50"/>
        <end position="69"/>
    </location>
</feature>